<dbReference type="PANTHER" id="PTHR11208">
    <property type="entry name" value="RNA-BINDING PROTEIN RELATED"/>
    <property type="match status" value="1"/>
</dbReference>
<dbReference type="GO" id="GO:0003729">
    <property type="term" value="F:mRNA binding"/>
    <property type="evidence" value="ECO:0007669"/>
    <property type="project" value="TreeGrafter"/>
</dbReference>
<keyword evidence="4" id="KW-1185">Reference proteome</keyword>
<accession>A0A392MZ71</accession>
<comment type="caution">
    <text evidence="3">The sequence shown here is derived from an EMBL/GenBank/DDBJ whole genome shotgun (WGS) entry which is preliminary data.</text>
</comment>
<dbReference type="InterPro" id="IPR055256">
    <property type="entry name" value="KH_1_KHDC4/BBP-like"/>
</dbReference>
<dbReference type="EMBL" id="LXQA010023508">
    <property type="protein sequence ID" value="MCH92811.1"/>
    <property type="molecule type" value="Genomic_DNA"/>
</dbReference>
<dbReference type="Pfam" id="PF22675">
    <property type="entry name" value="KH-I_KHDC4-BBP"/>
    <property type="match status" value="1"/>
</dbReference>
<dbReference type="InterPro" id="IPR045071">
    <property type="entry name" value="BBP-like"/>
</dbReference>
<protein>
    <submittedName>
        <fullName evidence="3">KH domain-containing protein</fullName>
    </submittedName>
</protein>
<dbReference type="InterPro" id="IPR036612">
    <property type="entry name" value="KH_dom_type_1_sf"/>
</dbReference>
<dbReference type="AlphaFoldDB" id="A0A392MZ71"/>
<reference evidence="3 4" key="1">
    <citation type="journal article" date="2018" name="Front. Plant Sci.">
        <title>Red Clover (Trifolium pratense) and Zigzag Clover (T. medium) - A Picture of Genomic Similarities and Differences.</title>
        <authorList>
            <person name="Dluhosova J."/>
            <person name="Istvanek J."/>
            <person name="Nedelnik J."/>
            <person name="Repkova J."/>
        </authorList>
    </citation>
    <scope>NUCLEOTIDE SEQUENCE [LARGE SCALE GENOMIC DNA]</scope>
    <source>
        <strain evidence="4">cv. 10/8</strain>
        <tissue evidence="3">Leaf</tissue>
    </source>
</reference>
<organism evidence="3 4">
    <name type="scientific">Trifolium medium</name>
    <dbReference type="NCBI Taxonomy" id="97028"/>
    <lineage>
        <taxon>Eukaryota</taxon>
        <taxon>Viridiplantae</taxon>
        <taxon>Streptophyta</taxon>
        <taxon>Embryophyta</taxon>
        <taxon>Tracheophyta</taxon>
        <taxon>Spermatophyta</taxon>
        <taxon>Magnoliopsida</taxon>
        <taxon>eudicotyledons</taxon>
        <taxon>Gunneridae</taxon>
        <taxon>Pentapetalae</taxon>
        <taxon>rosids</taxon>
        <taxon>fabids</taxon>
        <taxon>Fabales</taxon>
        <taxon>Fabaceae</taxon>
        <taxon>Papilionoideae</taxon>
        <taxon>50 kb inversion clade</taxon>
        <taxon>NPAAA clade</taxon>
        <taxon>Hologalegina</taxon>
        <taxon>IRL clade</taxon>
        <taxon>Trifolieae</taxon>
        <taxon>Trifolium</taxon>
    </lineage>
</organism>
<evidence type="ECO:0000313" key="4">
    <source>
        <dbReference type="Proteomes" id="UP000265520"/>
    </source>
</evidence>
<sequence length="118" mass="13108">MQNQGLSDYDRVQFGSVKTSFMPSLDTTQNFTGRNSLSHEGLSGVQGLNVDWQRASAVSNSHIVKKMLRLDIPHDSHPNFNFVGRLLGPRGNSLKRVEATTGCRVFIRGKGSIKDFDK</sequence>
<keyword evidence="1" id="KW-0694">RNA-binding</keyword>
<feature type="non-terminal residue" evidence="3">
    <location>
        <position position="118"/>
    </location>
</feature>
<dbReference type="Proteomes" id="UP000265520">
    <property type="component" value="Unassembled WGS sequence"/>
</dbReference>
<evidence type="ECO:0000259" key="2">
    <source>
        <dbReference type="Pfam" id="PF22675"/>
    </source>
</evidence>
<proteinExistence type="predicted"/>
<evidence type="ECO:0000256" key="1">
    <source>
        <dbReference type="ARBA" id="ARBA00022884"/>
    </source>
</evidence>
<dbReference type="SUPFAM" id="SSF54791">
    <property type="entry name" value="Eukaryotic type KH-domain (KH-domain type I)"/>
    <property type="match status" value="1"/>
</dbReference>
<dbReference type="GO" id="GO:0048024">
    <property type="term" value="P:regulation of mRNA splicing, via spliceosome"/>
    <property type="evidence" value="ECO:0007669"/>
    <property type="project" value="TreeGrafter"/>
</dbReference>
<feature type="domain" description="KHDC4/BBP-like KH-domain type I" evidence="2">
    <location>
        <begin position="77"/>
        <end position="114"/>
    </location>
</feature>
<dbReference type="PANTHER" id="PTHR11208:SF42">
    <property type="entry name" value="QUAKING RELATED 54B, ISOFORM E"/>
    <property type="match status" value="1"/>
</dbReference>
<dbReference type="Gene3D" id="3.30.1370.10">
    <property type="entry name" value="K Homology domain, type 1"/>
    <property type="match status" value="1"/>
</dbReference>
<evidence type="ECO:0000313" key="3">
    <source>
        <dbReference type="EMBL" id="MCH92811.1"/>
    </source>
</evidence>
<dbReference type="GO" id="GO:0005634">
    <property type="term" value="C:nucleus"/>
    <property type="evidence" value="ECO:0007669"/>
    <property type="project" value="TreeGrafter"/>
</dbReference>
<name>A0A392MZ71_9FABA</name>